<evidence type="ECO:0000313" key="10">
    <source>
        <dbReference type="Proteomes" id="UP001457282"/>
    </source>
</evidence>
<dbReference type="InterPro" id="IPR019775">
    <property type="entry name" value="WD40_repeat_CS"/>
</dbReference>
<dbReference type="PANTHER" id="PTHR44489:SF14">
    <property type="entry name" value="ZINC FINGER CCCH DOMAIN-CONTAINING PROTEIN 59-RELATED"/>
    <property type="match status" value="1"/>
</dbReference>
<keyword evidence="2 7" id="KW-0479">Metal-binding</keyword>
<dbReference type="InterPro" id="IPR015943">
    <property type="entry name" value="WD40/YVTN_repeat-like_dom_sf"/>
</dbReference>
<evidence type="ECO:0000256" key="1">
    <source>
        <dbReference type="ARBA" id="ARBA00022574"/>
    </source>
</evidence>
<dbReference type="Gene3D" id="2.130.10.10">
    <property type="entry name" value="YVTN repeat-like/Quinoprotein amine dehydrogenase"/>
    <property type="match status" value="2"/>
</dbReference>
<name>A0AAW1X4R9_RUBAR</name>
<accession>A0AAW1X4R9</accession>
<dbReference type="InterPro" id="IPR000571">
    <property type="entry name" value="Znf_CCCH"/>
</dbReference>
<feature type="domain" description="C3H1-type" evidence="8">
    <location>
        <begin position="87"/>
        <end position="114"/>
    </location>
</feature>
<dbReference type="InterPro" id="IPR020472">
    <property type="entry name" value="WD40_PAC1"/>
</dbReference>
<dbReference type="SMART" id="SM00356">
    <property type="entry name" value="ZnF_C3H1"/>
    <property type="match status" value="2"/>
</dbReference>
<dbReference type="Pfam" id="PF14608">
    <property type="entry name" value="zf-CCCH_2"/>
    <property type="match status" value="2"/>
</dbReference>
<gene>
    <name evidence="9" type="ORF">M0R45_018666</name>
</gene>
<keyword evidence="10" id="KW-1185">Reference proteome</keyword>
<dbReference type="EMBL" id="JBEDUW010000004">
    <property type="protein sequence ID" value="KAK9931390.1"/>
    <property type="molecule type" value="Genomic_DNA"/>
</dbReference>
<dbReference type="PRINTS" id="PR00320">
    <property type="entry name" value="GPROTEINBRPT"/>
</dbReference>
<feature type="repeat" description="WD" evidence="6">
    <location>
        <begin position="125"/>
        <end position="166"/>
    </location>
</feature>
<evidence type="ECO:0000256" key="2">
    <source>
        <dbReference type="ARBA" id="ARBA00022723"/>
    </source>
</evidence>
<reference evidence="9 10" key="1">
    <citation type="journal article" date="2023" name="G3 (Bethesda)">
        <title>A chromosome-length genome assembly and annotation of blackberry (Rubus argutus, cv. 'Hillquist').</title>
        <authorList>
            <person name="Bruna T."/>
            <person name="Aryal R."/>
            <person name="Dudchenko O."/>
            <person name="Sargent D.J."/>
            <person name="Mead D."/>
            <person name="Buti M."/>
            <person name="Cavallini A."/>
            <person name="Hytonen T."/>
            <person name="Andres J."/>
            <person name="Pham M."/>
            <person name="Weisz D."/>
            <person name="Mascagni F."/>
            <person name="Usai G."/>
            <person name="Natali L."/>
            <person name="Bassil N."/>
            <person name="Fernandez G.E."/>
            <person name="Lomsadze A."/>
            <person name="Armour M."/>
            <person name="Olukolu B."/>
            <person name="Poorten T."/>
            <person name="Britton C."/>
            <person name="Davik J."/>
            <person name="Ashrafi H."/>
            <person name="Aiden E.L."/>
            <person name="Borodovsky M."/>
            <person name="Worthington M."/>
        </authorList>
    </citation>
    <scope>NUCLEOTIDE SEQUENCE [LARGE SCALE GENOMIC DNA]</scope>
    <source>
        <strain evidence="9">PI 553951</strain>
    </source>
</reference>
<dbReference type="GO" id="GO:0008270">
    <property type="term" value="F:zinc ion binding"/>
    <property type="evidence" value="ECO:0007669"/>
    <property type="project" value="UniProtKB-KW"/>
</dbReference>
<comment type="caution">
    <text evidence="9">The sequence shown here is derived from an EMBL/GenBank/DDBJ whole genome shotgun (WGS) entry which is preliminary data.</text>
</comment>
<dbReference type="Gene3D" id="3.30.1370.210">
    <property type="match status" value="1"/>
</dbReference>
<dbReference type="SMART" id="SM00320">
    <property type="entry name" value="WD40"/>
    <property type="match status" value="6"/>
</dbReference>
<dbReference type="PROSITE" id="PS00678">
    <property type="entry name" value="WD_REPEATS_1"/>
    <property type="match status" value="1"/>
</dbReference>
<sequence length="423" mass="46051">MALRRSNSRPTRAEGSVYARPPTSETVCKFWATRRCLNKSCRFLHPHPQQKILALIEEEGKSSQKGKAPDADATAIVEKSIANHKGKAADTVCKFWADGRCVRRDGCPYLHSWFRGDGFSSLAKLQGHKKGIAGIGLPERSSNLYSAAKDGTLRLWGCQTGQCSRVINLGAEAGCLISKGPWVFCGASNLVKAWNTDSNAEFTLTGPASQVHAMEVGNDMVLAGTEEGVIYVWKGKASSYAKANPFHPLPALNGHTGAVVSLRVGTQVKLYSGSVDHTIRVWDLETLECTMTLNGHSDAVTSLICWSKCLISCSLDHTIKVWASMGEQGNIGEIYTHTEEHGLLALSGMHDAEDKPVLFCSSNDNSVRIYDLPSFAERGRLFAKREVRAIQVGPGGLFFTGDETGLVSVWKWLEPAVKQEPSL</sequence>
<dbReference type="AlphaFoldDB" id="A0AAW1X4R9"/>
<feature type="repeat" description="WD" evidence="6">
    <location>
        <begin position="252"/>
        <end position="292"/>
    </location>
</feature>
<keyword evidence="5 7" id="KW-0862">Zinc</keyword>
<keyword evidence="4 7" id="KW-0863">Zinc-finger</keyword>
<dbReference type="InterPro" id="IPR036322">
    <property type="entry name" value="WD40_repeat_dom_sf"/>
</dbReference>
<keyword evidence="3" id="KW-0677">Repeat</keyword>
<evidence type="ECO:0000313" key="9">
    <source>
        <dbReference type="EMBL" id="KAK9931390.1"/>
    </source>
</evidence>
<evidence type="ECO:0000256" key="4">
    <source>
        <dbReference type="ARBA" id="ARBA00022771"/>
    </source>
</evidence>
<dbReference type="InterPro" id="IPR036855">
    <property type="entry name" value="Znf_CCCH_sf"/>
</dbReference>
<dbReference type="SUPFAM" id="SSF90229">
    <property type="entry name" value="CCCH zinc finger"/>
    <property type="match status" value="1"/>
</dbReference>
<dbReference type="PROSITE" id="PS50103">
    <property type="entry name" value="ZF_C3H1"/>
    <property type="match status" value="2"/>
</dbReference>
<dbReference type="PANTHER" id="PTHR44489">
    <property type="match status" value="1"/>
</dbReference>
<evidence type="ECO:0000256" key="6">
    <source>
        <dbReference type="PROSITE-ProRule" id="PRU00221"/>
    </source>
</evidence>
<dbReference type="SUPFAM" id="SSF50978">
    <property type="entry name" value="WD40 repeat-like"/>
    <property type="match status" value="1"/>
</dbReference>
<dbReference type="Pfam" id="PF23754">
    <property type="entry name" value="Beta-prop_IP5PC_F"/>
    <property type="match status" value="1"/>
</dbReference>
<dbReference type="InterPro" id="IPR001680">
    <property type="entry name" value="WD40_rpt"/>
</dbReference>
<keyword evidence="1 6" id="KW-0853">WD repeat</keyword>
<dbReference type="Proteomes" id="UP001457282">
    <property type="component" value="Unassembled WGS sequence"/>
</dbReference>
<evidence type="ECO:0000259" key="8">
    <source>
        <dbReference type="PROSITE" id="PS50103"/>
    </source>
</evidence>
<dbReference type="PROSITE" id="PS50294">
    <property type="entry name" value="WD_REPEATS_REGION"/>
    <property type="match status" value="2"/>
</dbReference>
<dbReference type="Pfam" id="PF00400">
    <property type="entry name" value="WD40"/>
    <property type="match status" value="1"/>
</dbReference>
<feature type="zinc finger region" description="C3H1-type" evidence="7">
    <location>
        <begin position="87"/>
        <end position="114"/>
    </location>
</feature>
<feature type="domain" description="C3H1-type" evidence="8">
    <location>
        <begin position="22"/>
        <end position="48"/>
    </location>
</feature>
<evidence type="ECO:0000256" key="7">
    <source>
        <dbReference type="PROSITE-ProRule" id="PRU00723"/>
    </source>
</evidence>
<protein>
    <recommendedName>
        <fullName evidence="8">C3H1-type domain-containing protein</fullName>
    </recommendedName>
</protein>
<organism evidence="9 10">
    <name type="scientific">Rubus argutus</name>
    <name type="common">Southern blackberry</name>
    <dbReference type="NCBI Taxonomy" id="59490"/>
    <lineage>
        <taxon>Eukaryota</taxon>
        <taxon>Viridiplantae</taxon>
        <taxon>Streptophyta</taxon>
        <taxon>Embryophyta</taxon>
        <taxon>Tracheophyta</taxon>
        <taxon>Spermatophyta</taxon>
        <taxon>Magnoliopsida</taxon>
        <taxon>eudicotyledons</taxon>
        <taxon>Gunneridae</taxon>
        <taxon>Pentapetalae</taxon>
        <taxon>rosids</taxon>
        <taxon>fabids</taxon>
        <taxon>Rosales</taxon>
        <taxon>Rosaceae</taxon>
        <taxon>Rosoideae</taxon>
        <taxon>Rosoideae incertae sedis</taxon>
        <taxon>Rubus</taxon>
    </lineage>
</organism>
<dbReference type="InterPro" id="IPR056454">
    <property type="entry name" value="Beta-prop_IP5PC_F"/>
</dbReference>
<evidence type="ECO:0000256" key="5">
    <source>
        <dbReference type="ARBA" id="ARBA00022833"/>
    </source>
</evidence>
<evidence type="ECO:0000256" key="3">
    <source>
        <dbReference type="ARBA" id="ARBA00022737"/>
    </source>
</evidence>
<dbReference type="PROSITE" id="PS50082">
    <property type="entry name" value="WD_REPEATS_2"/>
    <property type="match status" value="2"/>
</dbReference>
<dbReference type="InterPro" id="IPR044715">
    <property type="entry name" value="WDR86-like"/>
</dbReference>
<feature type="zinc finger region" description="C3H1-type" evidence="7">
    <location>
        <begin position="22"/>
        <end position="48"/>
    </location>
</feature>
<proteinExistence type="predicted"/>